<reference evidence="2" key="1">
    <citation type="journal article" date="2013" name="Environ. Microbiol.">
        <title>Microbiota from the distal guts of lean and obese adolescents exhibit partial functional redundancy besides clear differences in community structure.</title>
        <authorList>
            <person name="Ferrer M."/>
            <person name="Ruiz A."/>
            <person name="Lanza F."/>
            <person name="Haange S.B."/>
            <person name="Oberbach A."/>
            <person name="Till H."/>
            <person name="Bargiela R."/>
            <person name="Campoy C."/>
            <person name="Segura M.T."/>
            <person name="Richter M."/>
            <person name="von Bergen M."/>
            <person name="Seifert J."/>
            <person name="Suarez A."/>
        </authorList>
    </citation>
    <scope>NUCLEOTIDE SEQUENCE</scope>
</reference>
<dbReference type="InterPro" id="IPR041468">
    <property type="entry name" value="HTH_ParB/Spo0J"/>
</dbReference>
<organism evidence="2">
    <name type="scientific">human gut metagenome</name>
    <dbReference type="NCBI Taxonomy" id="408170"/>
    <lineage>
        <taxon>unclassified sequences</taxon>
        <taxon>metagenomes</taxon>
        <taxon>organismal metagenomes</taxon>
    </lineage>
</organism>
<dbReference type="Pfam" id="PF17762">
    <property type="entry name" value="HTH_ParB"/>
    <property type="match status" value="1"/>
</dbReference>
<dbReference type="PANTHER" id="PTHR33375:SF1">
    <property type="entry name" value="CHROMOSOME-PARTITIONING PROTEIN PARB-RELATED"/>
    <property type="match status" value="1"/>
</dbReference>
<sequence>NYLRLLKLPDEVQLALKEGLISMGHAKAIAGAPAEQQLRVLKRCVKKGLSVRQAEELVRMLSETPAQPAQPEEEEYPESYSRLVELLEPCFSQEISIKRTKNGGGRIVIGFSDDKDIERFIERFSQRS</sequence>
<dbReference type="Gene3D" id="1.10.10.2830">
    <property type="match status" value="1"/>
</dbReference>
<name>K1SVN3_9ZZZZ</name>
<dbReference type="SUPFAM" id="SSF109709">
    <property type="entry name" value="KorB DNA-binding domain-like"/>
    <property type="match status" value="1"/>
</dbReference>
<dbReference type="InterPro" id="IPR050336">
    <property type="entry name" value="Chromosome_partition/occlusion"/>
</dbReference>
<protein>
    <submittedName>
        <fullName evidence="2">Chromosome partitioning protein parB</fullName>
    </submittedName>
</protein>
<dbReference type="AlphaFoldDB" id="K1SVN3"/>
<dbReference type="GO" id="GO:0005694">
    <property type="term" value="C:chromosome"/>
    <property type="evidence" value="ECO:0007669"/>
    <property type="project" value="TreeGrafter"/>
</dbReference>
<comment type="caution">
    <text evidence="2">The sequence shown here is derived from an EMBL/GenBank/DDBJ whole genome shotgun (WGS) entry which is preliminary data.</text>
</comment>
<gene>
    <name evidence="2" type="ORF">OBE_08324</name>
</gene>
<proteinExistence type="predicted"/>
<feature type="domain" description="ParB/Spo0J HTH" evidence="1">
    <location>
        <begin position="1"/>
        <end position="61"/>
    </location>
</feature>
<evidence type="ECO:0000313" key="2">
    <source>
        <dbReference type="EMBL" id="EKC61748.1"/>
    </source>
</evidence>
<dbReference type="GO" id="GO:0007059">
    <property type="term" value="P:chromosome segregation"/>
    <property type="evidence" value="ECO:0007669"/>
    <property type="project" value="TreeGrafter"/>
</dbReference>
<dbReference type="PANTHER" id="PTHR33375">
    <property type="entry name" value="CHROMOSOME-PARTITIONING PROTEIN PARB-RELATED"/>
    <property type="match status" value="1"/>
</dbReference>
<feature type="non-terminal residue" evidence="2">
    <location>
        <position position="1"/>
    </location>
</feature>
<dbReference type="EMBL" id="AJWZ01005742">
    <property type="protein sequence ID" value="EKC61748.1"/>
    <property type="molecule type" value="Genomic_DNA"/>
</dbReference>
<evidence type="ECO:0000259" key="1">
    <source>
        <dbReference type="Pfam" id="PF17762"/>
    </source>
</evidence>
<accession>K1SVN3</accession>